<dbReference type="Proteomes" id="UP000003419">
    <property type="component" value="Unassembled WGS sequence"/>
</dbReference>
<dbReference type="GO" id="GO:0000150">
    <property type="term" value="F:DNA strand exchange activity"/>
    <property type="evidence" value="ECO:0007669"/>
    <property type="project" value="InterPro"/>
</dbReference>
<proteinExistence type="predicted"/>
<dbReference type="SUPFAM" id="SSF53041">
    <property type="entry name" value="Resolvase-like"/>
    <property type="match status" value="1"/>
</dbReference>
<gene>
    <name evidence="1" type="ORF">HMPREF0534_2123</name>
</gene>
<accession>A0A8D9S012</accession>
<dbReference type="RefSeq" id="WP_003671467.1">
    <property type="nucleotide sequence ID" value="NZ_GG693672.1"/>
</dbReference>
<organism evidence="1 2">
    <name type="scientific">Limosilactobacillus reuteri CF48-3A</name>
    <dbReference type="NCBI Taxonomy" id="525341"/>
    <lineage>
        <taxon>Bacteria</taxon>
        <taxon>Bacillati</taxon>
        <taxon>Bacillota</taxon>
        <taxon>Bacilli</taxon>
        <taxon>Lactobacillales</taxon>
        <taxon>Lactobacillaceae</taxon>
        <taxon>Limosilactobacillus</taxon>
    </lineage>
</organism>
<evidence type="ECO:0000313" key="1">
    <source>
        <dbReference type="EMBL" id="EEI64545.1"/>
    </source>
</evidence>
<comment type="caution">
    <text evidence="1">The sequence shown here is derived from an EMBL/GenBank/DDBJ whole genome shotgun (WGS) entry which is preliminary data.</text>
</comment>
<evidence type="ECO:0008006" key="3">
    <source>
        <dbReference type="Google" id="ProtNLM"/>
    </source>
</evidence>
<dbReference type="GO" id="GO:0003677">
    <property type="term" value="F:DNA binding"/>
    <property type="evidence" value="ECO:0007669"/>
    <property type="project" value="InterPro"/>
</dbReference>
<dbReference type="InterPro" id="IPR036162">
    <property type="entry name" value="Resolvase-like_N_sf"/>
</dbReference>
<dbReference type="EMBL" id="ACHG01000239">
    <property type="protein sequence ID" value="EEI64545.1"/>
    <property type="molecule type" value="Genomic_DNA"/>
</dbReference>
<sequence length="215" mass="24991">MTKYGYVSGRLKDEVSKQDGFQYQAKILLNMGIPYENCFADVFRNKNKERYQLFKFLTTVAQEGDVLVVPTLTCLYSNVRELCCLMYIVEDTGIIIQSSDMDLSSDSDSSDWIIASQLAHLGYVHYLRQRRASKAIKKSKYQSTLNTGGRHKRVITPLYHQAYGYLQTHTYTATGLKFHLSKSTLYRIKRQIEYRKQPINTTQSYNLQRGDYNEE</sequence>
<name>A0A8D9S012_LIMRT</name>
<evidence type="ECO:0000313" key="2">
    <source>
        <dbReference type="Proteomes" id="UP000003419"/>
    </source>
</evidence>
<protein>
    <recommendedName>
        <fullName evidence="3">Resolvase/invertase-type recombinase catalytic domain-containing protein</fullName>
    </recommendedName>
</protein>
<dbReference type="Gene3D" id="3.40.50.1390">
    <property type="entry name" value="Resolvase, N-terminal catalytic domain"/>
    <property type="match status" value="1"/>
</dbReference>
<reference evidence="1 2" key="1">
    <citation type="submission" date="2009-01" db="EMBL/GenBank/DDBJ databases">
        <authorList>
            <person name="Qin X."/>
            <person name="Bachman B."/>
            <person name="Battles P."/>
            <person name="Bell A."/>
            <person name="Bess C."/>
            <person name="Bickham C."/>
            <person name="Chaboub L."/>
            <person name="Chen D."/>
            <person name="Coyle M."/>
            <person name="Deiros D.R."/>
            <person name="Dinh H."/>
            <person name="Forbes L."/>
            <person name="Fowler G."/>
            <person name="Francisco L."/>
            <person name="Fu Q."/>
            <person name="Gubbala S."/>
            <person name="Hale W."/>
            <person name="Han Y."/>
            <person name="Hemphill L."/>
            <person name="Highlander S.K."/>
            <person name="Hirani K."/>
            <person name="Hogues M."/>
            <person name="Jackson L."/>
            <person name="Jakkamsetti A."/>
            <person name="Javaid M."/>
            <person name="Jiang H."/>
            <person name="Korchina V."/>
            <person name="Kovar C."/>
            <person name="Lara F."/>
            <person name="Lee S."/>
            <person name="Mata R."/>
            <person name="Mathew T."/>
            <person name="Moen C."/>
            <person name="Morales K."/>
            <person name="Munidasa M."/>
            <person name="Nazareth L."/>
            <person name="Ngo R."/>
            <person name="Nguyen L."/>
            <person name="Okwuonu G."/>
            <person name="Ongeri F."/>
            <person name="Patil S."/>
            <person name="Petrosino J."/>
            <person name="Pham C."/>
            <person name="Pham P."/>
            <person name="Pu L.-L."/>
            <person name="Puazo M."/>
            <person name="Raj R."/>
            <person name="Reid J."/>
            <person name="Rouhana J."/>
            <person name="Saada N."/>
            <person name="Shang Y."/>
            <person name="Simmons D."/>
            <person name="Thornton R."/>
            <person name="Warren J."/>
            <person name="Weissenberger G."/>
            <person name="Zhang J."/>
            <person name="Zhang L."/>
            <person name="Zhou C."/>
            <person name="Zhu D."/>
            <person name="Muzny D."/>
            <person name="Worley K."/>
            <person name="Gibbs R."/>
        </authorList>
    </citation>
    <scope>NUCLEOTIDE SEQUENCE [LARGE SCALE GENOMIC DNA]</scope>
    <source>
        <strain evidence="1 2">CF48-3A</strain>
    </source>
</reference>
<dbReference type="AlphaFoldDB" id="A0A8D9S012"/>